<keyword evidence="5" id="KW-1133">Transmembrane helix</keyword>
<keyword evidence="5" id="KW-0812">Transmembrane</keyword>
<keyword evidence="3 4" id="KW-0974">Archaeal flagellum</keyword>
<evidence type="ECO:0000256" key="1">
    <source>
        <dbReference type="ARBA" id="ARBA00004618"/>
    </source>
</evidence>
<reference evidence="6" key="1">
    <citation type="journal article" date="2020" name="mSystems">
        <title>Genome- and Community-Level Interaction Insights into Carbon Utilization and Element Cycling Functions of Hydrothermarchaeota in Hydrothermal Sediment.</title>
        <authorList>
            <person name="Zhou Z."/>
            <person name="Liu Y."/>
            <person name="Xu W."/>
            <person name="Pan J."/>
            <person name="Luo Z.H."/>
            <person name="Li M."/>
        </authorList>
    </citation>
    <scope>NUCLEOTIDE SEQUENCE [LARGE SCALE GENOMIC DNA]</scope>
    <source>
        <strain evidence="6">SpSt-1056</strain>
    </source>
</reference>
<sequence>MDQNNGKIRRHRIKALTGLETAIILIAFVIVASAFSFAVLNLGLFTTQKTGEVMQAGLEETLASIETAGSVVAKSNSTHIREIVIYIKSSVGKGEVDVRAGKLVITYRDKSTFNENIYPNNSTITTVYQVTGDGDTVLEYGEVWAVRIDVTQISGSRLQPNDVFSVEIKPPQGSLLKIERRLPPSFDLVMDLT</sequence>
<dbReference type="EMBL" id="DRWN01000044">
    <property type="protein sequence ID" value="HHK68581.1"/>
    <property type="molecule type" value="Genomic_DNA"/>
</dbReference>
<proteinExistence type="inferred from homology"/>
<comment type="subcellular location">
    <subcellularLocation>
        <location evidence="1 4">Archaeal flagellum</location>
    </subcellularLocation>
</comment>
<evidence type="ECO:0000256" key="2">
    <source>
        <dbReference type="ARBA" id="ARBA00010256"/>
    </source>
</evidence>
<keyword evidence="5" id="KW-0472">Membrane</keyword>
<dbReference type="GO" id="GO:0005198">
    <property type="term" value="F:structural molecule activity"/>
    <property type="evidence" value="ECO:0007669"/>
    <property type="project" value="InterPro"/>
</dbReference>
<comment type="caution">
    <text evidence="6">The sequence shown here is derived from an EMBL/GenBank/DDBJ whole genome shotgun (WGS) entry which is preliminary data.</text>
</comment>
<dbReference type="AlphaFoldDB" id="A0A7C5LCS5"/>
<feature type="transmembrane region" description="Helical" evidence="5">
    <location>
        <begin position="21"/>
        <end position="45"/>
    </location>
</feature>
<dbReference type="GO" id="GO:0097588">
    <property type="term" value="P:archaeal or bacterial-type flagellum-dependent cell motility"/>
    <property type="evidence" value="ECO:0007669"/>
    <property type="project" value="InterPro"/>
</dbReference>
<dbReference type="GO" id="GO:0097589">
    <property type="term" value="C:archaeal-type flagellum"/>
    <property type="evidence" value="ECO:0007669"/>
    <property type="project" value="UniProtKB-SubCell"/>
</dbReference>
<evidence type="ECO:0000256" key="3">
    <source>
        <dbReference type="ARBA" id="ARBA00022440"/>
    </source>
</evidence>
<dbReference type="InterPro" id="IPR002774">
    <property type="entry name" value="Flagellin_arc-type"/>
</dbReference>
<accession>A0A7C5LCS5</accession>
<evidence type="ECO:0000313" key="6">
    <source>
        <dbReference type="EMBL" id="HHK68581.1"/>
    </source>
</evidence>
<dbReference type="PANTHER" id="PTHR35903">
    <property type="entry name" value="FLAGELLIN B1"/>
    <property type="match status" value="1"/>
</dbReference>
<dbReference type="Pfam" id="PF01917">
    <property type="entry name" value="Flagellin_arch-type"/>
    <property type="match status" value="1"/>
</dbReference>
<evidence type="ECO:0000256" key="4">
    <source>
        <dbReference type="RuleBase" id="RU361282"/>
    </source>
</evidence>
<evidence type="ECO:0000256" key="5">
    <source>
        <dbReference type="SAM" id="Phobius"/>
    </source>
</evidence>
<comment type="function">
    <text evidence="4">Flagellin is the subunit protein which polymerizes to form the filaments of archaeal flagella.</text>
</comment>
<protein>
    <recommendedName>
        <fullName evidence="4">Flagellin</fullName>
    </recommendedName>
</protein>
<gene>
    <name evidence="6" type="ORF">ENM11_05445</name>
</gene>
<name>A0A7C5LCS5_CALS0</name>
<comment type="similarity">
    <text evidence="2 4">Belongs to the archaeal flagellin family.</text>
</comment>
<organism evidence="6">
    <name type="scientific">Caldiarchaeum subterraneum</name>
    <dbReference type="NCBI Taxonomy" id="311458"/>
    <lineage>
        <taxon>Archaea</taxon>
        <taxon>Nitrososphaerota</taxon>
        <taxon>Candidatus Caldarchaeales</taxon>
        <taxon>Candidatus Caldarchaeaceae</taxon>
        <taxon>Candidatus Caldarchaeum</taxon>
    </lineage>
</organism>
<dbReference type="InterPro" id="IPR013373">
    <property type="entry name" value="Flagellin/pilin_N_arc"/>
</dbReference>
<dbReference type="PANTHER" id="PTHR35903:SF1">
    <property type="entry name" value="FLAGELLIN B1"/>
    <property type="match status" value="1"/>
</dbReference>
<dbReference type="NCBIfam" id="TIGR02537">
    <property type="entry name" value="arch_flag_Nterm"/>
    <property type="match status" value="1"/>
</dbReference>